<dbReference type="Gene3D" id="3.40.50.1820">
    <property type="entry name" value="alpha/beta hydrolase"/>
    <property type="match status" value="1"/>
</dbReference>
<dbReference type="GO" id="GO:0016787">
    <property type="term" value="F:hydrolase activity"/>
    <property type="evidence" value="ECO:0007669"/>
    <property type="project" value="UniProtKB-KW"/>
</dbReference>
<feature type="domain" description="AB hydrolase-1" evidence="1">
    <location>
        <begin position="91"/>
        <end position="204"/>
    </location>
</feature>
<dbReference type="AlphaFoldDB" id="A0A846TWC2"/>
<keyword evidence="3" id="KW-1185">Reference proteome</keyword>
<evidence type="ECO:0000313" key="3">
    <source>
        <dbReference type="Proteomes" id="UP000584587"/>
    </source>
</evidence>
<dbReference type="InterPro" id="IPR029058">
    <property type="entry name" value="AB_hydrolase_fold"/>
</dbReference>
<gene>
    <name evidence="2" type="ORF">HER12_01735</name>
</gene>
<dbReference type="Proteomes" id="UP000584587">
    <property type="component" value="Unassembled WGS sequence"/>
</dbReference>
<organism evidence="2 3">
    <name type="scientific">Spiroplasma platyhelix PALS-1</name>
    <dbReference type="NCBI Taxonomy" id="1276218"/>
    <lineage>
        <taxon>Bacteria</taxon>
        <taxon>Bacillati</taxon>
        <taxon>Mycoplasmatota</taxon>
        <taxon>Mollicutes</taxon>
        <taxon>Entomoplasmatales</taxon>
        <taxon>Spiroplasmataceae</taxon>
        <taxon>Spiroplasma</taxon>
    </lineage>
</organism>
<dbReference type="InterPro" id="IPR000073">
    <property type="entry name" value="AB_hydrolase_1"/>
</dbReference>
<dbReference type="RefSeq" id="WP_168104943.1">
    <property type="nucleotide sequence ID" value="NZ_CP051215.1"/>
</dbReference>
<dbReference type="PANTHER" id="PTHR43358:SF4">
    <property type="entry name" value="ALPHA_BETA HYDROLASE FOLD-1 DOMAIN-CONTAINING PROTEIN"/>
    <property type="match status" value="1"/>
</dbReference>
<comment type="caution">
    <text evidence="2">The sequence shown here is derived from an EMBL/GenBank/DDBJ whole genome shotgun (WGS) entry which is preliminary data.</text>
</comment>
<dbReference type="Pfam" id="PF00561">
    <property type="entry name" value="Abhydrolase_1"/>
    <property type="match status" value="1"/>
</dbReference>
<sequence length="334" mass="38750">MKNTNINIFKLKSNVDIDSIDMFQACLTYNAKFQPIIGKELNKWPIYLAYWNSLVKNEKITNFKVKTTIDKLILVGDYIESPVKNANNNRVIFLLHGVTNTRYWIFKQAYIFLEAGYNVVWYDARNHGQSNAAPTTFGKKESHDLQDVINLITDKYHPENIILYGFSLGSASVVMWSELYNKFPSNEKVRLVICDSTFAELEQAYIDKIHNHTFVPTNFMVNIFRKTIKKTTGISDLTVLKPIKYLKYIPNIPALFLHGKADNFVSYTNTEELYHEKIRYEQPVKSKMYLIDKALHGQSFLLGDNGVTIYDEFNQKHKEPLSTLVLTYIDQQLV</sequence>
<accession>A0A846TWC2</accession>
<proteinExistence type="predicted"/>
<keyword evidence="2" id="KW-0378">Hydrolase</keyword>
<dbReference type="SUPFAM" id="SSF53474">
    <property type="entry name" value="alpha/beta-Hydrolases"/>
    <property type="match status" value="1"/>
</dbReference>
<reference evidence="2 3" key="1">
    <citation type="submission" date="2020-04" db="EMBL/GenBank/DDBJ databases">
        <title>Complete genome sequence of Spiroplasma platyhelix ATCC 51748, an insect isolate.</title>
        <authorList>
            <person name="Green E.A."/>
            <person name="Klassen J.L."/>
        </authorList>
    </citation>
    <scope>NUCLEOTIDE SEQUENCE [LARGE SCALE GENOMIC DNA]</scope>
    <source>
        <strain evidence="2 3">PALS-1</strain>
    </source>
</reference>
<dbReference type="PANTHER" id="PTHR43358">
    <property type="entry name" value="ALPHA/BETA-HYDROLASE"/>
    <property type="match status" value="1"/>
</dbReference>
<dbReference type="InterPro" id="IPR052920">
    <property type="entry name" value="DNA-binding_regulatory"/>
</dbReference>
<protein>
    <submittedName>
        <fullName evidence="2">Alpha/beta hydrolase</fullName>
    </submittedName>
</protein>
<evidence type="ECO:0000313" key="2">
    <source>
        <dbReference type="EMBL" id="NKE38472.1"/>
    </source>
</evidence>
<name>A0A846TWC2_9MOLU</name>
<dbReference type="EMBL" id="JAAVVK010000001">
    <property type="protein sequence ID" value="NKE38472.1"/>
    <property type="molecule type" value="Genomic_DNA"/>
</dbReference>
<evidence type="ECO:0000259" key="1">
    <source>
        <dbReference type="Pfam" id="PF00561"/>
    </source>
</evidence>